<dbReference type="SMART" id="SM00491">
    <property type="entry name" value="HELICc2"/>
    <property type="match status" value="1"/>
</dbReference>
<dbReference type="GO" id="GO:0003678">
    <property type="term" value="F:DNA helicase activity"/>
    <property type="evidence" value="ECO:0007669"/>
    <property type="project" value="InterPro"/>
</dbReference>
<proteinExistence type="inferred from homology"/>
<keyword evidence="12" id="KW-0413">Isomerase</keyword>
<name>A0A7C5MCB2_UNCW3</name>
<evidence type="ECO:0000256" key="9">
    <source>
        <dbReference type="ARBA" id="ARBA00023014"/>
    </source>
</evidence>
<dbReference type="InterPro" id="IPR006554">
    <property type="entry name" value="Helicase-like_DEXD_c2"/>
</dbReference>
<comment type="caution">
    <text evidence="15">The sequence shown here is derived from an EMBL/GenBank/DDBJ whole genome shotgun (WGS) entry which is preliminary data.</text>
</comment>
<dbReference type="InterPro" id="IPR042493">
    <property type="entry name" value="XPD_DNA_FeS"/>
</dbReference>
<dbReference type="PANTHER" id="PTHR11472:SF34">
    <property type="entry name" value="REGULATOR OF TELOMERE ELONGATION HELICASE 1"/>
    <property type="match status" value="1"/>
</dbReference>
<dbReference type="SUPFAM" id="SSF52540">
    <property type="entry name" value="P-loop containing nucleoside triphosphate hydrolases"/>
    <property type="match status" value="1"/>
</dbReference>
<evidence type="ECO:0000256" key="6">
    <source>
        <dbReference type="ARBA" id="ARBA00022806"/>
    </source>
</evidence>
<sequence>IPRNNQVKLLQYIPAFLEEKKNILIEAPSGTGKTAAILFPVLKFALTRGLKVFYFTAKNTQQAEVLKFMKEFDKEEKIVTVQIQGKEKLCETNQQNCEDCIYAHTPSPELDLHEGHFSIDKLVDLAHRYKTCPYLLQFKYLTNAFFAVGDYNYILKDSIVFVESPKKSIIVFDEVHNLPDRVRELYSVEFSEEEFYQLEKFISFYPYVFLSQTENLIETFKEGIYSGEEIKLKNITKKLLYKFFRAYEIAISKQMGFLAAKLQEFMGKLNTLKHIIKYGPYGMVEKKGGMKYFILDTEKFFKDFNKRFYSVIGFSSTLRPPYYYLEMLGFSSKDEFVILQDEFPRENRKVVIIPKVSTLLRDREKTVDKISSIIKQLISIKKGNYIVFIPSLDYLDLFKKRLKIFGYTLLVQNAIMSHSERKKFIHKLKNSTGNLVLALSGGIFSEGVDYPGEILDGVIIISPSLPQVTEEREVLRRFYEEKYGDGFKYAYIVPGMIRVLQAAGRVIRSSDDRGIVVLIGKRFAYKEYIDLIPQHFYTESPYELISGDYLTEIKKFWSLF</sequence>
<dbReference type="GO" id="GO:0046872">
    <property type="term" value="F:metal ion binding"/>
    <property type="evidence" value="ECO:0007669"/>
    <property type="project" value="UniProtKB-KW"/>
</dbReference>
<dbReference type="InterPro" id="IPR006555">
    <property type="entry name" value="ATP-dep_Helicase_C"/>
</dbReference>
<keyword evidence="8" id="KW-0408">Iron</keyword>
<dbReference type="PANTHER" id="PTHR11472">
    <property type="entry name" value="DNA REPAIR DEAD HELICASE RAD3/XP-D SUBFAMILY MEMBER"/>
    <property type="match status" value="1"/>
</dbReference>
<reference evidence="15" key="1">
    <citation type="journal article" date="2020" name="mSystems">
        <title>Genome- and Community-Level Interaction Insights into Carbon Utilization and Element Cycling Functions of Hydrothermarchaeota in Hydrothermal Sediment.</title>
        <authorList>
            <person name="Zhou Z."/>
            <person name="Liu Y."/>
            <person name="Xu W."/>
            <person name="Pan J."/>
            <person name="Luo Z.H."/>
            <person name="Li M."/>
        </authorList>
    </citation>
    <scope>NUCLEOTIDE SEQUENCE [LARGE SCALE GENOMIC DNA]</scope>
    <source>
        <strain evidence="15">HyVt-94</strain>
    </source>
</reference>
<evidence type="ECO:0000256" key="7">
    <source>
        <dbReference type="ARBA" id="ARBA00022840"/>
    </source>
</evidence>
<keyword evidence="4" id="KW-0227">DNA damage</keyword>
<evidence type="ECO:0000256" key="12">
    <source>
        <dbReference type="ARBA" id="ARBA00023235"/>
    </source>
</evidence>
<keyword evidence="1" id="KW-0004">4Fe-4S</keyword>
<protein>
    <submittedName>
        <fullName evidence="15">ATP-dependent DNA helicase</fullName>
    </submittedName>
</protein>
<dbReference type="AlphaFoldDB" id="A0A7C5MCB2"/>
<dbReference type="InterPro" id="IPR027417">
    <property type="entry name" value="P-loop_NTPase"/>
</dbReference>
<keyword evidence="7" id="KW-0067">ATP-binding</keyword>
<evidence type="ECO:0000256" key="4">
    <source>
        <dbReference type="ARBA" id="ARBA00022763"/>
    </source>
</evidence>
<evidence type="ECO:0000256" key="2">
    <source>
        <dbReference type="ARBA" id="ARBA00022723"/>
    </source>
</evidence>
<dbReference type="Pfam" id="PF06733">
    <property type="entry name" value="DEAD_2"/>
    <property type="match status" value="1"/>
</dbReference>
<keyword evidence="9" id="KW-0411">Iron-sulfur</keyword>
<dbReference type="Gene3D" id="1.10.30.20">
    <property type="entry name" value="Bacterial XPD DNA helicase, FeS cluster domain"/>
    <property type="match status" value="1"/>
</dbReference>
<dbReference type="Pfam" id="PF13307">
    <property type="entry name" value="Helicase_C_2"/>
    <property type="match status" value="1"/>
</dbReference>
<dbReference type="Proteomes" id="UP000886014">
    <property type="component" value="Unassembled WGS sequence"/>
</dbReference>
<evidence type="ECO:0000256" key="3">
    <source>
        <dbReference type="ARBA" id="ARBA00022741"/>
    </source>
</evidence>
<accession>A0A7C5MCB2</accession>
<organism evidence="15">
    <name type="scientific">candidate division WOR-3 bacterium</name>
    <dbReference type="NCBI Taxonomy" id="2052148"/>
    <lineage>
        <taxon>Bacteria</taxon>
        <taxon>Bacteria division WOR-3</taxon>
    </lineage>
</organism>
<evidence type="ECO:0000256" key="1">
    <source>
        <dbReference type="ARBA" id="ARBA00022485"/>
    </source>
</evidence>
<keyword evidence="11" id="KW-0234">DNA repair</keyword>
<dbReference type="Gene3D" id="1.10.275.40">
    <property type="match status" value="1"/>
</dbReference>
<dbReference type="PROSITE" id="PS51193">
    <property type="entry name" value="HELICASE_ATP_BIND_2"/>
    <property type="match status" value="1"/>
</dbReference>
<dbReference type="GO" id="GO:0051539">
    <property type="term" value="F:4 iron, 4 sulfur cluster binding"/>
    <property type="evidence" value="ECO:0007669"/>
    <property type="project" value="UniProtKB-KW"/>
</dbReference>
<dbReference type="InterPro" id="IPR045028">
    <property type="entry name" value="DinG/Rad3-like"/>
</dbReference>
<dbReference type="GO" id="GO:0005524">
    <property type="term" value="F:ATP binding"/>
    <property type="evidence" value="ECO:0007669"/>
    <property type="project" value="UniProtKB-KW"/>
</dbReference>
<keyword evidence="3" id="KW-0547">Nucleotide-binding</keyword>
<dbReference type="GO" id="GO:0006281">
    <property type="term" value="P:DNA repair"/>
    <property type="evidence" value="ECO:0007669"/>
    <property type="project" value="UniProtKB-KW"/>
</dbReference>
<dbReference type="EMBL" id="DRTV01000268">
    <property type="protein sequence ID" value="HHF58539.1"/>
    <property type="molecule type" value="Genomic_DNA"/>
</dbReference>
<evidence type="ECO:0000256" key="11">
    <source>
        <dbReference type="ARBA" id="ARBA00023204"/>
    </source>
</evidence>
<evidence type="ECO:0000313" key="15">
    <source>
        <dbReference type="EMBL" id="HHF58539.1"/>
    </source>
</evidence>
<dbReference type="GO" id="GO:0016818">
    <property type="term" value="F:hydrolase activity, acting on acid anhydrides, in phosphorus-containing anhydrides"/>
    <property type="evidence" value="ECO:0007669"/>
    <property type="project" value="InterPro"/>
</dbReference>
<evidence type="ECO:0000256" key="8">
    <source>
        <dbReference type="ARBA" id="ARBA00023004"/>
    </source>
</evidence>
<evidence type="ECO:0000256" key="5">
    <source>
        <dbReference type="ARBA" id="ARBA00022801"/>
    </source>
</evidence>
<keyword evidence="10" id="KW-0238">DNA-binding</keyword>
<dbReference type="InterPro" id="IPR010614">
    <property type="entry name" value="RAD3-like_helicase_DEAD"/>
</dbReference>
<feature type="non-terminal residue" evidence="15">
    <location>
        <position position="1"/>
    </location>
</feature>
<keyword evidence="2" id="KW-0479">Metal-binding</keyword>
<dbReference type="GO" id="GO:0003677">
    <property type="term" value="F:DNA binding"/>
    <property type="evidence" value="ECO:0007669"/>
    <property type="project" value="UniProtKB-KW"/>
</dbReference>
<evidence type="ECO:0000256" key="10">
    <source>
        <dbReference type="ARBA" id="ARBA00023125"/>
    </source>
</evidence>
<comment type="similarity">
    <text evidence="13">Belongs to the helicase family. DinG subfamily.</text>
</comment>
<evidence type="ECO:0000259" key="14">
    <source>
        <dbReference type="PROSITE" id="PS51193"/>
    </source>
</evidence>
<feature type="domain" description="Helicase ATP-binding" evidence="14">
    <location>
        <begin position="1"/>
        <end position="228"/>
    </location>
</feature>
<keyword evidence="5" id="KW-0378">Hydrolase</keyword>
<dbReference type="SMART" id="SM00488">
    <property type="entry name" value="DEXDc2"/>
    <property type="match status" value="1"/>
</dbReference>
<dbReference type="InterPro" id="IPR014013">
    <property type="entry name" value="Helic_SF1/SF2_ATP-bd_DinG/Rad3"/>
</dbReference>
<evidence type="ECO:0000256" key="13">
    <source>
        <dbReference type="ARBA" id="ARBA00038058"/>
    </source>
</evidence>
<keyword evidence="6 15" id="KW-0347">Helicase</keyword>
<gene>
    <name evidence="15" type="ORF">ENL41_03845</name>
</gene>
<dbReference type="Gene3D" id="3.40.50.300">
    <property type="entry name" value="P-loop containing nucleotide triphosphate hydrolases"/>
    <property type="match status" value="2"/>
</dbReference>